<dbReference type="PANTHER" id="PTHR31668:SF28">
    <property type="entry name" value="ZN(II)2CYS6 TRANSCRIPTION FACTOR (EUROFUNG)"/>
    <property type="match status" value="1"/>
</dbReference>
<name>A0A9N9Z8M7_9HYPO</name>
<comment type="caution">
    <text evidence="2">The sequence shown here is derived from an EMBL/GenBank/DDBJ whole genome shotgun (WGS) entry which is preliminary data.</text>
</comment>
<dbReference type="OrthoDB" id="2740448at2759"/>
<sequence>MWKGNVEQVEHDALRETEAGDLVDSLRVSFFLHIYHENQTAGGIKSLLYLREAITKAQLLRVDREATYSSLDGSDQQLLRRLVWLLFVTERGVAMLHKLPVVLRPNTLFPWASDHSRDEVLPAFLKLVHLFYVFDQSGIFELLRNSDTDVSSMEALARGCLELLQRKLVDSDSSGDGDGGCSDVQKADIFVTRQWMRAVLWRAAKRFGVVVDGIDPVGVAGEFLALVSRLPTTALESQGPTLEFKTYEIATAVVDAVTDRRSLIPTSRPRDVLHGLYSILSSSRGGNKTLLALLNSKLAMASPDLRLLLRPSPEALSVPFLPEQVQWDASISTSFLDMIGQEEIDQDLTDLSWPPLDLGNLLRSPSPMTQMLLEPHQQDQYHPQHQQSSIPG</sequence>
<keyword evidence="1" id="KW-0539">Nucleus</keyword>
<accession>A0A9N9Z8M7</accession>
<evidence type="ECO:0000313" key="3">
    <source>
        <dbReference type="Proteomes" id="UP000775872"/>
    </source>
</evidence>
<gene>
    <name evidence="2" type="ORF">CSOL1703_00015953</name>
</gene>
<dbReference type="Proteomes" id="UP000775872">
    <property type="component" value="Unassembled WGS sequence"/>
</dbReference>
<reference evidence="2" key="1">
    <citation type="submission" date="2021-10" db="EMBL/GenBank/DDBJ databases">
        <authorList>
            <person name="Piombo E."/>
        </authorList>
    </citation>
    <scope>NUCLEOTIDE SEQUENCE</scope>
</reference>
<dbReference type="AlphaFoldDB" id="A0A9N9Z8M7"/>
<proteinExistence type="predicted"/>
<dbReference type="EMBL" id="CABFOC020000039">
    <property type="protein sequence ID" value="CAH0051057.1"/>
    <property type="molecule type" value="Genomic_DNA"/>
</dbReference>
<dbReference type="InterPro" id="IPR050797">
    <property type="entry name" value="Carb_Metab_Trans_Reg"/>
</dbReference>
<dbReference type="PANTHER" id="PTHR31668">
    <property type="entry name" value="GLUCOSE TRANSPORT TRANSCRIPTION REGULATOR RGT1-RELATED-RELATED"/>
    <property type="match status" value="1"/>
</dbReference>
<evidence type="ECO:0000256" key="1">
    <source>
        <dbReference type="ARBA" id="ARBA00023242"/>
    </source>
</evidence>
<organism evidence="2 3">
    <name type="scientific">Clonostachys solani</name>
    <dbReference type="NCBI Taxonomy" id="160281"/>
    <lineage>
        <taxon>Eukaryota</taxon>
        <taxon>Fungi</taxon>
        <taxon>Dikarya</taxon>
        <taxon>Ascomycota</taxon>
        <taxon>Pezizomycotina</taxon>
        <taxon>Sordariomycetes</taxon>
        <taxon>Hypocreomycetidae</taxon>
        <taxon>Hypocreales</taxon>
        <taxon>Bionectriaceae</taxon>
        <taxon>Clonostachys</taxon>
    </lineage>
</organism>
<evidence type="ECO:0008006" key="4">
    <source>
        <dbReference type="Google" id="ProtNLM"/>
    </source>
</evidence>
<keyword evidence="3" id="KW-1185">Reference proteome</keyword>
<protein>
    <recommendedName>
        <fullName evidence="4">Sucrose utilization protein SUC1</fullName>
    </recommendedName>
</protein>
<evidence type="ECO:0000313" key="2">
    <source>
        <dbReference type="EMBL" id="CAH0051057.1"/>
    </source>
</evidence>